<comment type="caution">
    <text evidence="11">The sequence shown here is derived from an EMBL/GenBank/DDBJ whole genome shotgun (WGS) entry which is preliminary data.</text>
</comment>
<dbReference type="Proteomes" id="UP000494106">
    <property type="component" value="Unassembled WGS sequence"/>
</dbReference>
<evidence type="ECO:0000256" key="4">
    <source>
        <dbReference type="ARBA" id="ARBA00022679"/>
    </source>
</evidence>
<evidence type="ECO:0000256" key="9">
    <source>
        <dbReference type="ARBA" id="ARBA00040505"/>
    </source>
</evidence>
<keyword evidence="12" id="KW-1185">Reference proteome</keyword>
<evidence type="ECO:0000256" key="6">
    <source>
        <dbReference type="ARBA" id="ARBA00036820"/>
    </source>
</evidence>
<dbReference type="InterPro" id="IPR011009">
    <property type="entry name" value="Kinase-like_dom_sf"/>
</dbReference>
<evidence type="ECO:0000256" key="5">
    <source>
        <dbReference type="ARBA" id="ARBA00022777"/>
    </source>
</evidence>
<accession>A0A8S1A4S6</accession>
<name>A0A8S1A4S6_ARCPL</name>
<dbReference type="EMBL" id="CADEBC010000505">
    <property type="protein sequence ID" value="CAB3240400.1"/>
    <property type="molecule type" value="Genomic_DNA"/>
</dbReference>
<evidence type="ECO:0000256" key="2">
    <source>
        <dbReference type="ARBA" id="ARBA00006219"/>
    </source>
</evidence>
<protein>
    <recommendedName>
        <fullName evidence="9">Hydroxylysine kinase</fullName>
        <ecNumber evidence="8">2.7.1.81</ecNumber>
    </recommendedName>
</protein>
<comment type="similarity">
    <text evidence="2">Belongs to the aminoglycoside phosphotransferase family.</text>
</comment>
<dbReference type="PANTHER" id="PTHR21064:SF1">
    <property type="entry name" value="HYDROXYLYSINE KINASE"/>
    <property type="match status" value="1"/>
</dbReference>
<keyword evidence="4" id="KW-0808">Transferase</keyword>
<dbReference type="SUPFAM" id="SSF56112">
    <property type="entry name" value="Protein kinase-like (PK-like)"/>
    <property type="match status" value="1"/>
</dbReference>
<dbReference type="GO" id="GO:0005737">
    <property type="term" value="C:cytoplasm"/>
    <property type="evidence" value="ECO:0007669"/>
    <property type="project" value="UniProtKB-SubCell"/>
</dbReference>
<dbReference type="EC" id="2.7.1.81" evidence="8"/>
<dbReference type="Pfam" id="PF01636">
    <property type="entry name" value="APH"/>
    <property type="match status" value="1"/>
</dbReference>
<dbReference type="FunFam" id="3.30.200.20:FF:000549">
    <property type="entry name" value="hydroxylysine kinase"/>
    <property type="match status" value="1"/>
</dbReference>
<keyword evidence="5" id="KW-0418">Kinase</keyword>
<evidence type="ECO:0000256" key="3">
    <source>
        <dbReference type="ARBA" id="ARBA00022490"/>
    </source>
</evidence>
<dbReference type="Gene3D" id="3.30.200.20">
    <property type="entry name" value="Phosphorylase Kinase, domain 1"/>
    <property type="match status" value="1"/>
</dbReference>
<keyword evidence="3" id="KW-0963">Cytoplasm</keyword>
<dbReference type="FunFam" id="3.90.1200.10:FF:000007">
    <property type="entry name" value="hydroxylysine kinase isoform X1"/>
    <property type="match status" value="1"/>
</dbReference>
<evidence type="ECO:0000256" key="1">
    <source>
        <dbReference type="ARBA" id="ARBA00004496"/>
    </source>
</evidence>
<evidence type="ECO:0000313" key="12">
    <source>
        <dbReference type="Proteomes" id="UP000494106"/>
    </source>
</evidence>
<evidence type="ECO:0000313" key="11">
    <source>
        <dbReference type="EMBL" id="CAB3240400.1"/>
    </source>
</evidence>
<dbReference type="InterPro" id="IPR050249">
    <property type="entry name" value="Pseudomonas-type_ThrB"/>
</dbReference>
<comment type="function">
    <text evidence="7">Catalyzes the GTP-dependent phosphorylation of 5-hydroxy-L-lysine.</text>
</comment>
<comment type="catalytic activity">
    <reaction evidence="6">
        <text>(5R)-5-hydroxy-L-lysine + GTP = (5R)-5-phosphooxy-L-lysine + GDP + H(+)</text>
        <dbReference type="Rhea" id="RHEA:19049"/>
        <dbReference type="ChEBI" id="CHEBI:15378"/>
        <dbReference type="ChEBI" id="CHEBI:37565"/>
        <dbReference type="ChEBI" id="CHEBI:57882"/>
        <dbReference type="ChEBI" id="CHEBI:58189"/>
        <dbReference type="ChEBI" id="CHEBI:58357"/>
        <dbReference type="EC" id="2.7.1.81"/>
    </reaction>
</comment>
<dbReference type="InterPro" id="IPR002575">
    <property type="entry name" value="Aminoglycoside_PTrfase"/>
</dbReference>
<dbReference type="AlphaFoldDB" id="A0A8S1A4S6"/>
<comment type="subcellular location">
    <subcellularLocation>
        <location evidence="1">Cytoplasm</location>
    </subcellularLocation>
</comment>
<dbReference type="GO" id="GO:0047992">
    <property type="term" value="F:hydroxylysine kinase activity"/>
    <property type="evidence" value="ECO:0007669"/>
    <property type="project" value="UniProtKB-EC"/>
</dbReference>
<dbReference type="PANTHER" id="PTHR21064">
    <property type="entry name" value="AMINOGLYCOSIDE PHOSPHOTRANSFERASE DOMAIN-CONTAINING PROTEIN-RELATED"/>
    <property type="match status" value="1"/>
</dbReference>
<proteinExistence type="inferred from homology"/>
<dbReference type="Gene3D" id="3.90.1200.10">
    <property type="match status" value="1"/>
</dbReference>
<reference evidence="11 12" key="1">
    <citation type="submission" date="2020-04" db="EMBL/GenBank/DDBJ databases">
        <authorList>
            <person name="Wallbank WR R."/>
            <person name="Pardo Diaz C."/>
            <person name="Kozak K."/>
            <person name="Martin S."/>
            <person name="Jiggins C."/>
            <person name="Moest M."/>
            <person name="Warren A I."/>
            <person name="Byers J.R.P. K."/>
            <person name="Montejo-Kovacevich G."/>
            <person name="Yen C E."/>
        </authorList>
    </citation>
    <scope>NUCLEOTIDE SEQUENCE [LARGE SCALE GENOMIC DNA]</scope>
</reference>
<organism evidence="11 12">
    <name type="scientific">Arctia plantaginis</name>
    <name type="common">Wood tiger moth</name>
    <name type="synonym">Phalaena plantaginis</name>
    <dbReference type="NCBI Taxonomy" id="874455"/>
    <lineage>
        <taxon>Eukaryota</taxon>
        <taxon>Metazoa</taxon>
        <taxon>Ecdysozoa</taxon>
        <taxon>Arthropoda</taxon>
        <taxon>Hexapoda</taxon>
        <taxon>Insecta</taxon>
        <taxon>Pterygota</taxon>
        <taxon>Neoptera</taxon>
        <taxon>Endopterygota</taxon>
        <taxon>Lepidoptera</taxon>
        <taxon>Glossata</taxon>
        <taxon>Ditrysia</taxon>
        <taxon>Noctuoidea</taxon>
        <taxon>Erebidae</taxon>
        <taxon>Arctiinae</taxon>
        <taxon>Arctia</taxon>
    </lineage>
</organism>
<sequence>MHMAEMSWRRCDLCTELNADELLKLREELNFLVYKNFVKLKKMSQYASRLVEMAGTLEPGTVIRPTIDEEGVKLLVERLYGISALELVKLNGYDDKNYKITEDPNVKNPLITSHSENGYVLKIMNTIDSQNVTVVEAQNEIMNFLGARGITCPKPIRNVYGHLHSIENINGKQHAVRLLEYIPGELLQDVPTSEALMYQLGEFVANLDTKLQNFNHSGLISREHMWMLTKIPELSKFTYVIKEQEKLDLVEEVIEEFKYAVLPRLDELEKGVIHGDVNEMNVIVGLKPGSSNSDYRITGIIDFGDIQYSYYVFEVAITMTYMMLITGDPRAGGYVLAGYTVNRRLPDEEYRLLKVLISSRLVQSLVLGAYTREQDPSNAYVSSTEKAKGWELLKKIRKTKPTEEGDPCDWKAIANEYLTRS</sequence>
<evidence type="ECO:0000256" key="7">
    <source>
        <dbReference type="ARBA" id="ARBA00037368"/>
    </source>
</evidence>
<gene>
    <name evidence="11" type="ORF">APLA_LOCUS8254</name>
</gene>
<feature type="domain" description="Aminoglycoside phosphotransferase" evidence="10">
    <location>
        <begin position="117"/>
        <end position="340"/>
    </location>
</feature>
<evidence type="ECO:0000256" key="8">
    <source>
        <dbReference type="ARBA" id="ARBA00038873"/>
    </source>
</evidence>
<dbReference type="OrthoDB" id="9973935at2759"/>
<evidence type="ECO:0000259" key="10">
    <source>
        <dbReference type="Pfam" id="PF01636"/>
    </source>
</evidence>